<dbReference type="Proteomes" id="UP001152049">
    <property type="component" value="Unassembled WGS sequence"/>
</dbReference>
<evidence type="ECO:0008006" key="8">
    <source>
        <dbReference type="Google" id="ProtNLM"/>
    </source>
</evidence>
<sequence>MASDARLNIKIAIDRGGTFTDCLGIVEGRKENILVKILSQDPANYPDAPREGIRRILEQATGHSFPRDQEIDTSQFESLSIRMGTTVATNALLERKGERVALLITEGFEHSLKIGHMSRPKIFDLHIKKPDVLYEKAVEVKERVTVESYQVSPTYQDDLVKIEETLKTDPDLVRGLSGQVIRVLKRLDVGKVRYDLQRLYDEGFRSICVCLAHSYTFQDHELQIQKVAEKIGFTQITLSCLTLPMIKMTSRGMSATADAYLTPVVKRYIEGFQSGFSDSLKSSNTRCEFMQSDGGLTDVRKFSGLRAVLSGPAGGVVGHARTSYHPKEKTPVIGFDMGGTSTDVSRFDGLFEHTFDNTTAGITIMAPQLDINTVAAGGGSLLIWRNGLFAVGPDSAGAHPGPACYRKGGPLAISDANAFTGRLLPDYFPKIFGPNEDEPLDVEITRRKFADMAAQISAETGQVKTPEEVAMGFIDVANESMAKPIRALTEARGFETSSHHLACFGGAGGQHACAIAASLSIKRVIIHRYSSILSAYGMALADTVHEVQRPASGIFRNADHVQPVIEELKAEVSQELQTDGFSEELIRREVYLNLRYHGTDNSLMILEPADGDYLAEFERQHQREYSFTFPDKEIVLDDIRVRGIGQSQEDVNESPYEELNAVPKFSVERGSEEGASKVYFSQVGWAESPIYRLEKLSPGSQIQGPATIIDATQTIIVEPLVIATVLSRHVILDLPSSRARKLSLGTVDPISLSIFGHRFMSIAEQMGRTFQKTAVSTNIKERLDFSCAMFSPDGRLVANAPHVPVHLGSMEYAVRFQNERYRSELRPGDVLCSNHPSAGGVHLPDITIITPVWNEEGTDIIFWVASRGHHSDVGGIAPGSMSSAGKTLTDEGAAVISYKIVSGGKFDEARTRQFLYDEPGSYEGCSGSRNYKENISDLLAAIAANRKGASLIDGLIKEFTLPITQMYMRAITENAETAVRGFLRKKALALKATGAADQQKVQHIEFTDYMDEGACLQLQIRIDCETGDAEFDFTGTSEETYNCMNTPPAVTYSCIIYSLRCLIDVDIPLNQGCLAPVKVTIPEGSFLNPSPYAAVCAGNSVTSQRVVDVIFGAFDSIAASQGCVNVFGFGIGGGRNPVTGEEIAGFGYIETIGGGHGAGPGWHGASGLHTNTSNTRCADPEVYELRYPVILRRWTLRHDSGGNGQYKGGDGCIRDIEFRIPLHATVTTERRVFPPYGKAGGDAGSRGKNLYIKKEKDGNVRVINIGGKNELKVNAGDRVVIQTPGGGGWGHPDSGLSNGVNGVKGINGSNGVNGVNGLNGNKRGNGVNGTNGSDHVLTSRGVPLPSTQEFLARGSVHEWTVAAQGSN</sequence>
<comment type="caution">
    <text evidence="6">The sequence shown here is derived from an EMBL/GenBank/DDBJ whole genome shotgun (WGS) entry which is preliminary data.</text>
</comment>
<dbReference type="EMBL" id="JAOQAZ010000015">
    <property type="protein sequence ID" value="KAJ4259004.1"/>
    <property type="molecule type" value="Genomic_DNA"/>
</dbReference>
<protein>
    <recommendedName>
        <fullName evidence="8">5-oxoprolinase</fullName>
    </recommendedName>
</protein>
<evidence type="ECO:0000259" key="2">
    <source>
        <dbReference type="Pfam" id="PF01968"/>
    </source>
</evidence>
<dbReference type="Pfam" id="PF01968">
    <property type="entry name" value="Hydantoinase_A"/>
    <property type="match status" value="1"/>
</dbReference>
<dbReference type="InterPro" id="IPR045079">
    <property type="entry name" value="Oxoprolinase-like"/>
</dbReference>
<dbReference type="Pfam" id="PF19278">
    <property type="entry name" value="Hydant_A_C"/>
    <property type="match status" value="1"/>
</dbReference>
<feature type="domain" description="Hydantoinase B/oxoprolinase" evidence="3">
    <location>
        <begin position="748"/>
        <end position="1292"/>
    </location>
</feature>
<reference evidence="6" key="1">
    <citation type="submission" date="2022-09" db="EMBL/GenBank/DDBJ databases">
        <title>Fusarium specimens isolated from Avocado Roots.</title>
        <authorList>
            <person name="Stajich J."/>
            <person name="Roper C."/>
            <person name="Heimlech-Rivalta G."/>
        </authorList>
    </citation>
    <scope>NUCLEOTIDE SEQUENCE</scope>
    <source>
        <strain evidence="6">CF00136</strain>
    </source>
</reference>
<name>A0A9W8VDH3_9HYPO</name>
<evidence type="ECO:0000259" key="3">
    <source>
        <dbReference type="Pfam" id="PF02538"/>
    </source>
</evidence>
<evidence type="ECO:0000313" key="6">
    <source>
        <dbReference type="EMBL" id="KAJ4259004.1"/>
    </source>
</evidence>
<proteinExistence type="inferred from homology"/>
<dbReference type="InterPro" id="IPR002821">
    <property type="entry name" value="Hydantoinase_A"/>
</dbReference>
<gene>
    <name evidence="6" type="ORF">NW762_008092</name>
</gene>
<dbReference type="PANTHER" id="PTHR11365">
    <property type="entry name" value="5-OXOPROLINASE RELATED"/>
    <property type="match status" value="1"/>
</dbReference>
<organism evidence="6 7">
    <name type="scientific">Fusarium torreyae</name>
    <dbReference type="NCBI Taxonomy" id="1237075"/>
    <lineage>
        <taxon>Eukaryota</taxon>
        <taxon>Fungi</taxon>
        <taxon>Dikarya</taxon>
        <taxon>Ascomycota</taxon>
        <taxon>Pezizomycotina</taxon>
        <taxon>Sordariomycetes</taxon>
        <taxon>Hypocreomycetidae</taxon>
        <taxon>Hypocreales</taxon>
        <taxon>Nectriaceae</taxon>
        <taxon>Fusarium</taxon>
    </lineage>
</organism>
<keyword evidence="7" id="KW-1185">Reference proteome</keyword>
<dbReference type="InterPro" id="IPR049517">
    <property type="entry name" value="ACX-like_C"/>
</dbReference>
<feature type="domain" description="Acetophenone carboxylase-like C-terminal" evidence="5">
    <location>
        <begin position="556"/>
        <end position="734"/>
    </location>
</feature>
<dbReference type="GO" id="GO:0006749">
    <property type="term" value="P:glutathione metabolic process"/>
    <property type="evidence" value="ECO:0007669"/>
    <property type="project" value="TreeGrafter"/>
</dbReference>
<dbReference type="Pfam" id="PF02538">
    <property type="entry name" value="Hydantoinase_B"/>
    <property type="match status" value="1"/>
</dbReference>
<evidence type="ECO:0000256" key="1">
    <source>
        <dbReference type="ARBA" id="ARBA00010403"/>
    </source>
</evidence>
<dbReference type="InterPro" id="IPR008040">
    <property type="entry name" value="Hydant_A_N"/>
</dbReference>
<feature type="domain" description="Hydantoinase/oxoprolinase N-terminal" evidence="4">
    <location>
        <begin position="10"/>
        <end position="231"/>
    </location>
</feature>
<evidence type="ECO:0000259" key="4">
    <source>
        <dbReference type="Pfam" id="PF05378"/>
    </source>
</evidence>
<evidence type="ECO:0000313" key="7">
    <source>
        <dbReference type="Proteomes" id="UP001152049"/>
    </source>
</evidence>
<dbReference type="GO" id="GO:0017168">
    <property type="term" value="F:5-oxoprolinase (ATP-hydrolyzing) activity"/>
    <property type="evidence" value="ECO:0007669"/>
    <property type="project" value="TreeGrafter"/>
</dbReference>
<accession>A0A9W8VDH3</accession>
<dbReference type="Pfam" id="PF05378">
    <property type="entry name" value="Hydant_A_N"/>
    <property type="match status" value="1"/>
</dbReference>
<dbReference type="GO" id="GO:0005829">
    <property type="term" value="C:cytosol"/>
    <property type="evidence" value="ECO:0007669"/>
    <property type="project" value="TreeGrafter"/>
</dbReference>
<feature type="domain" description="Hydantoinase A/oxoprolinase" evidence="2">
    <location>
        <begin position="251"/>
        <end position="546"/>
    </location>
</feature>
<dbReference type="InterPro" id="IPR003692">
    <property type="entry name" value="Hydantoinase_B"/>
</dbReference>
<dbReference type="OrthoDB" id="3643at2759"/>
<dbReference type="PANTHER" id="PTHR11365:SF26">
    <property type="entry name" value="5-OXOPROLINASE"/>
    <property type="match status" value="1"/>
</dbReference>
<evidence type="ECO:0000259" key="5">
    <source>
        <dbReference type="Pfam" id="PF19278"/>
    </source>
</evidence>
<comment type="similarity">
    <text evidence="1">Belongs to the oxoprolinase family.</text>
</comment>